<evidence type="ECO:0000313" key="1">
    <source>
        <dbReference type="EMBL" id="MEJ8821537.1"/>
    </source>
</evidence>
<proteinExistence type="predicted"/>
<keyword evidence="2" id="KW-1185">Reference proteome</keyword>
<name>A0ABU8VV18_9BURK</name>
<organism evidence="1 2">
    <name type="scientific">Variovorax humicola</name>
    <dbReference type="NCBI Taxonomy" id="1769758"/>
    <lineage>
        <taxon>Bacteria</taxon>
        <taxon>Pseudomonadati</taxon>
        <taxon>Pseudomonadota</taxon>
        <taxon>Betaproteobacteria</taxon>
        <taxon>Burkholderiales</taxon>
        <taxon>Comamonadaceae</taxon>
        <taxon>Variovorax</taxon>
    </lineage>
</organism>
<evidence type="ECO:0000313" key="2">
    <source>
        <dbReference type="Proteomes" id="UP001363010"/>
    </source>
</evidence>
<accession>A0ABU8VV18</accession>
<gene>
    <name evidence="1" type="ORF">WKW80_05735</name>
</gene>
<reference evidence="1 2" key="1">
    <citation type="submission" date="2024-03" db="EMBL/GenBank/DDBJ databases">
        <title>Novel species of the genus Variovorax.</title>
        <authorList>
            <person name="Liu Q."/>
            <person name="Xin Y.-H."/>
        </authorList>
    </citation>
    <scope>NUCLEOTIDE SEQUENCE [LARGE SCALE GENOMIC DNA]</scope>
    <source>
        <strain evidence="1 2">KACC 18501</strain>
    </source>
</reference>
<dbReference type="RefSeq" id="WP_340362580.1">
    <property type="nucleotide sequence ID" value="NZ_JBBKZV010000002.1"/>
</dbReference>
<dbReference type="Proteomes" id="UP001363010">
    <property type="component" value="Unassembled WGS sequence"/>
</dbReference>
<protein>
    <submittedName>
        <fullName evidence="1">Uncharacterized protein</fullName>
    </submittedName>
</protein>
<sequence>MTRTLGTDAPDPCEFSFVCSKTWAELRPTFAPDVRYCDNCKRDVFKITTRAQLDEARALGRCVAWARLASSRARGGPSMLVGDPVMPPWPPKS</sequence>
<comment type="caution">
    <text evidence="1">The sequence shown here is derived from an EMBL/GenBank/DDBJ whole genome shotgun (WGS) entry which is preliminary data.</text>
</comment>
<dbReference type="EMBL" id="JBBKZV010000002">
    <property type="protein sequence ID" value="MEJ8821537.1"/>
    <property type="molecule type" value="Genomic_DNA"/>
</dbReference>